<dbReference type="PANTHER" id="PTHR43472:SF1">
    <property type="entry name" value="PHOSPHORIBOSYLAMINE--GLYCINE LIGASE, CHLOROPLASTIC"/>
    <property type="match status" value="1"/>
</dbReference>
<evidence type="ECO:0000256" key="7">
    <source>
        <dbReference type="ARBA" id="ARBA00022755"/>
    </source>
</evidence>
<comment type="similarity">
    <text evidence="9">Belongs to the GARS family.</text>
</comment>
<evidence type="ECO:0000256" key="3">
    <source>
        <dbReference type="ARBA" id="ARBA00005174"/>
    </source>
</evidence>
<comment type="pathway">
    <text evidence="3">Purine metabolism; IMP biosynthesis via de novo pathway; N(1)-(5-phospho-D-ribosyl)glycinamide from 5-phospho-alpha-D-ribose 1-diphosphate: step 2/2.</text>
</comment>
<evidence type="ECO:0000256" key="4">
    <source>
        <dbReference type="ARBA" id="ARBA00013255"/>
    </source>
</evidence>
<evidence type="ECO:0000256" key="5">
    <source>
        <dbReference type="ARBA" id="ARBA00022598"/>
    </source>
</evidence>
<comment type="cofactor">
    <cofactor evidence="1">
        <name>Mn(2+)</name>
        <dbReference type="ChEBI" id="CHEBI:29035"/>
    </cofactor>
</comment>
<gene>
    <name evidence="14" type="ORF">GCM10007108_11330</name>
</gene>
<keyword evidence="15" id="KW-1185">Reference proteome</keyword>
<evidence type="ECO:0000256" key="6">
    <source>
        <dbReference type="ARBA" id="ARBA00022741"/>
    </source>
</evidence>
<feature type="domain" description="ATP-grasp" evidence="13">
    <location>
        <begin position="114"/>
        <end position="322"/>
    </location>
</feature>
<evidence type="ECO:0000256" key="11">
    <source>
        <dbReference type="ARBA" id="ARBA00042864"/>
    </source>
</evidence>
<dbReference type="InterPro" id="IPR011761">
    <property type="entry name" value="ATP-grasp"/>
</dbReference>
<protein>
    <recommendedName>
        <fullName evidence="4">phosphoribosylamine--glycine ligase</fullName>
        <ecNumber evidence="4">6.3.4.13</ecNumber>
    </recommendedName>
    <alternativeName>
        <fullName evidence="10">Glycinamide ribonucleotide synthetase</fullName>
    </alternativeName>
    <alternativeName>
        <fullName evidence="11">Phosphoribosylglycinamide synthetase</fullName>
    </alternativeName>
</protein>
<accession>A0AA37BSI4</accession>
<dbReference type="InterPro" id="IPR020560">
    <property type="entry name" value="PRibGlycinamide_synth_C-dom"/>
</dbReference>
<dbReference type="InterPro" id="IPR037123">
    <property type="entry name" value="PRibGlycinamide_synth_C_sf"/>
</dbReference>
<dbReference type="SUPFAM" id="SSF52440">
    <property type="entry name" value="PreATP-grasp domain"/>
    <property type="match status" value="1"/>
</dbReference>
<dbReference type="Pfam" id="PF01071">
    <property type="entry name" value="GARS_A"/>
    <property type="match status" value="1"/>
</dbReference>
<dbReference type="SMART" id="SM01209">
    <property type="entry name" value="GARS_A"/>
    <property type="match status" value="1"/>
</dbReference>
<organism evidence="14 15">
    <name type="scientific">Thermogymnomonas acidicola</name>
    <dbReference type="NCBI Taxonomy" id="399579"/>
    <lineage>
        <taxon>Archaea</taxon>
        <taxon>Methanobacteriati</taxon>
        <taxon>Thermoplasmatota</taxon>
        <taxon>Thermoplasmata</taxon>
        <taxon>Thermoplasmatales</taxon>
        <taxon>Thermogymnomonas</taxon>
    </lineage>
</organism>
<dbReference type="SMART" id="SM01210">
    <property type="entry name" value="GARS_C"/>
    <property type="match status" value="1"/>
</dbReference>
<dbReference type="EMBL" id="BMNY01000001">
    <property type="protein sequence ID" value="GGM75114.1"/>
    <property type="molecule type" value="Genomic_DNA"/>
</dbReference>
<dbReference type="AlphaFoldDB" id="A0AA37BSI4"/>
<evidence type="ECO:0000259" key="13">
    <source>
        <dbReference type="PROSITE" id="PS50975"/>
    </source>
</evidence>
<dbReference type="SUPFAM" id="SSF51246">
    <property type="entry name" value="Rudiment single hybrid motif"/>
    <property type="match status" value="1"/>
</dbReference>
<evidence type="ECO:0000313" key="15">
    <source>
        <dbReference type="Proteomes" id="UP000632195"/>
    </source>
</evidence>
<dbReference type="Proteomes" id="UP000632195">
    <property type="component" value="Unassembled WGS sequence"/>
</dbReference>
<dbReference type="Gene3D" id="3.40.50.20">
    <property type="match status" value="1"/>
</dbReference>
<dbReference type="GO" id="GO:0006164">
    <property type="term" value="P:purine nucleotide biosynthetic process"/>
    <property type="evidence" value="ECO:0007669"/>
    <property type="project" value="UniProtKB-KW"/>
</dbReference>
<dbReference type="Pfam" id="PF02844">
    <property type="entry name" value="GARS_N"/>
    <property type="match status" value="1"/>
</dbReference>
<dbReference type="SUPFAM" id="SSF56059">
    <property type="entry name" value="Glutathione synthetase ATP-binding domain-like"/>
    <property type="match status" value="1"/>
</dbReference>
<dbReference type="InterPro" id="IPR013815">
    <property type="entry name" value="ATP_grasp_subdomain_1"/>
</dbReference>
<keyword evidence="6 12" id="KW-0547">Nucleotide-binding</keyword>
<dbReference type="InterPro" id="IPR020559">
    <property type="entry name" value="PRibGlycinamide_synth_CS"/>
</dbReference>
<dbReference type="PANTHER" id="PTHR43472">
    <property type="entry name" value="PHOSPHORIBOSYLAMINE--GLYCINE LIGASE"/>
    <property type="match status" value="1"/>
</dbReference>
<reference evidence="14" key="2">
    <citation type="submission" date="2022-09" db="EMBL/GenBank/DDBJ databases">
        <authorList>
            <person name="Sun Q."/>
            <person name="Ohkuma M."/>
        </authorList>
    </citation>
    <scope>NUCLEOTIDE SEQUENCE</scope>
    <source>
        <strain evidence="14">JCM 13583</strain>
    </source>
</reference>
<comment type="cofactor">
    <cofactor evidence="2">
        <name>Mg(2+)</name>
        <dbReference type="ChEBI" id="CHEBI:18420"/>
    </cofactor>
</comment>
<proteinExistence type="inferred from homology"/>
<dbReference type="Gene3D" id="3.30.1490.20">
    <property type="entry name" value="ATP-grasp fold, A domain"/>
    <property type="match status" value="1"/>
</dbReference>
<dbReference type="Gene3D" id="3.90.600.10">
    <property type="entry name" value="Phosphoribosylglycinamide synthetase, C-terminal domain"/>
    <property type="match status" value="1"/>
</dbReference>
<dbReference type="GO" id="GO:0004637">
    <property type="term" value="F:phosphoribosylamine-glycine ligase activity"/>
    <property type="evidence" value="ECO:0007669"/>
    <property type="project" value="UniProtKB-EC"/>
</dbReference>
<reference evidence="14" key="1">
    <citation type="journal article" date="2014" name="Int. J. Syst. Evol. Microbiol.">
        <title>Complete genome sequence of Corynebacterium casei LMG S-19264T (=DSM 44701T), isolated from a smear-ripened cheese.</title>
        <authorList>
            <consortium name="US DOE Joint Genome Institute (JGI-PGF)"/>
            <person name="Walter F."/>
            <person name="Albersmeier A."/>
            <person name="Kalinowski J."/>
            <person name="Ruckert C."/>
        </authorList>
    </citation>
    <scope>NUCLEOTIDE SEQUENCE</scope>
    <source>
        <strain evidence="14">JCM 13583</strain>
    </source>
</reference>
<dbReference type="PROSITE" id="PS50975">
    <property type="entry name" value="ATP_GRASP"/>
    <property type="match status" value="1"/>
</dbReference>
<evidence type="ECO:0000256" key="12">
    <source>
        <dbReference type="PROSITE-ProRule" id="PRU00409"/>
    </source>
</evidence>
<dbReference type="InterPro" id="IPR020562">
    <property type="entry name" value="PRibGlycinamide_synth_N"/>
</dbReference>
<evidence type="ECO:0000256" key="8">
    <source>
        <dbReference type="ARBA" id="ARBA00022840"/>
    </source>
</evidence>
<sequence length="444" mass="47969">MRGRMSVKFLLVGGGGREDAIARRLAEAGATLYAFMKNRNPSIASLTAGFRIGDETSAPEVVRYAREVGAEAAFASPDPVIAAGVSDALQDAGIRVASPSRLAAEIESSKAYMRGLLQRHSIGGSIEHHVLASEAEVRDLFRDLDFPVAVKPIGLTGGKGVRVVGEQLPDMKAAMEYALEVVTRDGKVLVERKVEGEEFSLQGFCDGSRIHFMPVVQDYKRAYEGDRGPNTGGMGSISDRDHGLPFIPPGSVERAKSIMRSVVRAMGQEGRPFKGIMYGQFMETSGGPVLIEVNARFGDPEAMNVLKVFDGDLLDTFLAIADGSLLSPPRFRTEATCLKYIVPVGYGEKPEPGTLTVDRSGMPEDFDIYYSAVSGTPERVEMSTSRSLALIATADSIPEASDKVERNLWRVSGRYYVRHDIGTKALIEGKSRRMAQVKGTGNPG</sequence>
<dbReference type="GO" id="GO:0009113">
    <property type="term" value="P:purine nucleobase biosynthetic process"/>
    <property type="evidence" value="ECO:0007669"/>
    <property type="project" value="InterPro"/>
</dbReference>
<dbReference type="GO" id="GO:0005524">
    <property type="term" value="F:ATP binding"/>
    <property type="evidence" value="ECO:0007669"/>
    <property type="project" value="UniProtKB-UniRule"/>
</dbReference>
<dbReference type="InterPro" id="IPR016185">
    <property type="entry name" value="PreATP-grasp_dom_sf"/>
</dbReference>
<evidence type="ECO:0000256" key="2">
    <source>
        <dbReference type="ARBA" id="ARBA00001946"/>
    </source>
</evidence>
<evidence type="ECO:0000256" key="10">
    <source>
        <dbReference type="ARBA" id="ARBA00042242"/>
    </source>
</evidence>
<comment type="caution">
    <text evidence="14">The sequence shown here is derived from an EMBL/GenBank/DDBJ whole genome shotgun (WGS) entry which is preliminary data.</text>
</comment>
<dbReference type="InterPro" id="IPR000115">
    <property type="entry name" value="PRibGlycinamide_synth"/>
</dbReference>
<dbReference type="GO" id="GO:0046872">
    <property type="term" value="F:metal ion binding"/>
    <property type="evidence" value="ECO:0007669"/>
    <property type="project" value="InterPro"/>
</dbReference>
<dbReference type="Gene3D" id="3.30.470.20">
    <property type="entry name" value="ATP-grasp fold, B domain"/>
    <property type="match status" value="1"/>
</dbReference>
<evidence type="ECO:0000256" key="1">
    <source>
        <dbReference type="ARBA" id="ARBA00001936"/>
    </source>
</evidence>
<dbReference type="EC" id="6.3.4.13" evidence="4"/>
<keyword evidence="5 14" id="KW-0436">Ligase</keyword>
<evidence type="ECO:0000313" key="14">
    <source>
        <dbReference type="EMBL" id="GGM75114.1"/>
    </source>
</evidence>
<dbReference type="InterPro" id="IPR020561">
    <property type="entry name" value="PRibGlycinamid_synth_ATP-grasp"/>
</dbReference>
<keyword evidence="8 12" id="KW-0067">ATP-binding</keyword>
<dbReference type="InterPro" id="IPR011054">
    <property type="entry name" value="Rudment_hybrid_motif"/>
</dbReference>
<name>A0AA37BSI4_9ARCH</name>
<evidence type="ECO:0000256" key="9">
    <source>
        <dbReference type="ARBA" id="ARBA00038345"/>
    </source>
</evidence>
<keyword evidence="7" id="KW-0658">Purine biosynthesis</keyword>
<dbReference type="PROSITE" id="PS00184">
    <property type="entry name" value="GARS"/>
    <property type="match status" value="1"/>
</dbReference>
<dbReference type="NCBIfam" id="TIGR00877">
    <property type="entry name" value="purD"/>
    <property type="match status" value="1"/>
</dbReference>